<dbReference type="Pfam" id="PF25975">
    <property type="entry name" value="CzcB_C"/>
    <property type="match status" value="1"/>
</dbReference>
<evidence type="ECO:0000256" key="2">
    <source>
        <dbReference type="SAM" id="SignalP"/>
    </source>
</evidence>
<evidence type="ECO:0000259" key="3">
    <source>
        <dbReference type="Pfam" id="PF00364"/>
    </source>
</evidence>
<dbReference type="AlphaFoldDB" id="E0TI16"/>
<dbReference type="GO" id="GO:0060003">
    <property type="term" value="P:copper ion export"/>
    <property type="evidence" value="ECO:0007669"/>
    <property type="project" value="TreeGrafter"/>
</dbReference>
<protein>
    <submittedName>
        <fullName evidence="6">Cation efflux system protein, putative</fullName>
    </submittedName>
</protein>
<evidence type="ECO:0000259" key="5">
    <source>
        <dbReference type="Pfam" id="PF25975"/>
    </source>
</evidence>
<dbReference type="InterPro" id="IPR051909">
    <property type="entry name" value="MFP_Cation_Efflux"/>
</dbReference>
<dbReference type="eggNOG" id="COG0845">
    <property type="taxonomic scope" value="Bacteria"/>
</dbReference>
<dbReference type="GO" id="GO:0015679">
    <property type="term" value="P:plasma membrane copper ion transport"/>
    <property type="evidence" value="ECO:0007669"/>
    <property type="project" value="TreeGrafter"/>
</dbReference>
<feature type="domain" description="CzcB-like C-terminal circularly permuted SH3-like" evidence="5">
    <location>
        <begin position="343"/>
        <end position="403"/>
    </location>
</feature>
<dbReference type="GO" id="GO:0030288">
    <property type="term" value="C:outer membrane-bounded periplasmic space"/>
    <property type="evidence" value="ECO:0007669"/>
    <property type="project" value="TreeGrafter"/>
</dbReference>
<feature type="chain" id="PRO_5003140738" evidence="2">
    <location>
        <begin position="23"/>
        <end position="415"/>
    </location>
</feature>
<dbReference type="STRING" id="314260.PB2503_00300"/>
<keyword evidence="1" id="KW-0813">Transport</keyword>
<dbReference type="CDD" id="cd06850">
    <property type="entry name" value="biotinyl_domain"/>
    <property type="match status" value="1"/>
</dbReference>
<keyword evidence="2" id="KW-0732">Signal</keyword>
<dbReference type="OrthoDB" id="9806939at2"/>
<dbReference type="EMBL" id="CP002156">
    <property type="protein sequence ID" value="ADM10827.1"/>
    <property type="molecule type" value="Genomic_DNA"/>
</dbReference>
<dbReference type="InterPro" id="IPR058649">
    <property type="entry name" value="CzcB_C"/>
</dbReference>
<dbReference type="PANTHER" id="PTHR30097:SF4">
    <property type="entry name" value="SLR6042 PROTEIN"/>
    <property type="match status" value="1"/>
</dbReference>
<accession>E0TI16</accession>
<evidence type="ECO:0000259" key="4">
    <source>
        <dbReference type="Pfam" id="PF25971"/>
    </source>
</evidence>
<dbReference type="GO" id="GO:0046914">
    <property type="term" value="F:transition metal ion binding"/>
    <property type="evidence" value="ECO:0007669"/>
    <property type="project" value="TreeGrafter"/>
</dbReference>
<organism evidence="6 7">
    <name type="scientific">Parvularcula bermudensis (strain ATCC BAA-594 / HTCC2503 / KCTC 12087)</name>
    <dbReference type="NCBI Taxonomy" id="314260"/>
    <lineage>
        <taxon>Bacteria</taxon>
        <taxon>Pseudomonadati</taxon>
        <taxon>Pseudomonadota</taxon>
        <taxon>Alphaproteobacteria</taxon>
        <taxon>Parvularculales</taxon>
        <taxon>Parvularculaceae</taxon>
        <taxon>Parvularcula</taxon>
    </lineage>
</organism>
<feature type="signal peptide" evidence="2">
    <location>
        <begin position="1"/>
        <end position="22"/>
    </location>
</feature>
<dbReference type="Pfam" id="PF00364">
    <property type="entry name" value="Biotin_lipoyl"/>
    <property type="match status" value="1"/>
</dbReference>
<dbReference type="InterPro" id="IPR058646">
    <property type="entry name" value="CzcB_N"/>
</dbReference>
<evidence type="ECO:0000256" key="1">
    <source>
        <dbReference type="ARBA" id="ARBA00022448"/>
    </source>
</evidence>
<dbReference type="PANTHER" id="PTHR30097">
    <property type="entry name" value="CATION EFFLUX SYSTEM PROTEIN CUSB"/>
    <property type="match status" value="1"/>
</dbReference>
<name>E0TI16_PARBH</name>
<reference evidence="6 7" key="2">
    <citation type="journal article" date="2011" name="J. Bacteriol.">
        <title>Complete genome sequence of strain HTCC2503T of Parvularcula bermudensis, the type species of the order "Parvularculales" in the class Alphaproteobacteria.</title>
        <authorList>
            <person name="Oh H.M."/>
            <person name="Kang I."/>
            <person name="Vergin K.L."/>
            <person name="Kang D."/>
            <person name="Rhee K.H."/>
            <person name="Giovannoni S.J."/>
            <person name="Cho J.C."/>
        </authorList>
    </citation>
    <scope>NUCLEOTIDE SEQUENCE [LARGE SCALE GENOMIC DNA]</scope>
    <source>
        <strain evidence="7">ATCC BAA-594 / HTCC2503 / KCTC 12087</strain>
    </source>
</reference>
<dbReference type="KEGG" id="pbr:PB2503_00300"/>
<dbReference type="RefSeq" id="WP_013301801.1">
    <property type="nucleotide sequence ID" value="NC_014414.1"/>
</dbReference>
<dbReference type="Pfam" id="PF25971">
    <property type="entry name" value="CzcB_N"/>
    <property type="match status" value="1"/>
</dbReference>
<evidence type="ECO:0000313" key="6">
    <source>
        <dbReference type="EMBL" id="ADM10827.1"/>
    </source>
</evidence>
<dbReference type="Gene3D" id="2.40.420.20">
    <property type="match status" value="1"/>
</dbReference>
<dbReference type="HOGENOM" id="CLU_018816_13_0_5"/>
<keyword evidence="7" id="KW-1185">Reference proteome</keyword>
<dbReference type="InterPro" id="IPR011053">
    <property type="entry name" value="Single_hybrid_motif"/>
</dbReference>
<sequence>MSKILSSLLAVTALGAAGSLLSACGGLSDAAPQIGAHGEMAELEAPHGGRLLSEGDFALEMTIFEAGVDPHYRIYPFLGGEPLEPAQVGLTVTLERLDGETNVFSFRPEQDYLMGDGVVTEPHSFVVNVEADYDGETHRWSYDSFEGRTTISDSVAEAAGVVLAEAGPAEIVRTVELLGSVRIAPEAEAEVGAPYAGTVQEVMVTLGDVVDAGQPLARVQNASSLQTYVVRAPFAGTILERRTNPGDVAGTRTMFRLGDLDRLEAELHVFPRDAVRVQPGQSVSIRLAGSDMSVESEIEGFLPMSGAGSQTLIARVPLPGGSGFRPGMRVVGTVVTEARQVPLAVRTEGLQRFRDFTVVFAKIGETYEVRMLDLGERDDDYVEVLGGLKPGTTYAAGNSFLIKADIEKSGASHDH</sequence>
<dbReference type="Gene3D" id="2.40.30.170">
    <property type="match status" value="1"/>
</dbReference>
<proteinExistence type="predicted"/>
<dbReference type="Proteomes" id="UP000001302">
    <property type="component" value="Chromosome"/>
</dbReference>
<feature type="domain" description="CzcB N-terminal" evidence="4">
    <location>
        <begin position="49"/>
        <end position="140"/>
    </location>
</feature>
<dbReference type="Gene3D" id="2.40.50.100">
    <property type="match status" value="1"/>
</dbReference>
<dbReference type="SUPFAM" id="SSF51230">
    <property type="entry name" value="Single hybrid motif"/>
    <property type="match status" value="1"/>
</dbReference>
<feature type="domain" description="Lipoyl-binding" evidence="3">
    <location>
        <begin position="187"/>
        <end position="218"/>
    </location>
</feature>
<evidence type="ECO:0000313" key="7">
    <source>
        <dbReference type="Proteomes" id="UP000001302"/>
    </source>
</evidence>
<gene>
    <name evidence="6" type="ordered locus">PB2503_00300</name>
</gene>
<reference evidence="7" key="1">
    <citation type="submission" date="2010-08" db="EMBL/GenBank/DDBJ databases">
        <title>Genome sequence of Parvularcula bermudensis HTCC2503.</title>
        <authorList>
            <person name="Kang D.-M."/>
            <person name="Oh H.-M."/>
            <person name="Cho J.-C."/>
        </authorList>
    </citation>
    <scope>NUCLEOTIDE SEQUENCE [LARGE SCALE GENOMIC DNA]</scope>
    <source>
        <strain evidence="7">ATCC BAA-594 / HTCC2503 / KCTC 12087</strain>
    </source>
</reference>
<dbReference type="PROSITE" id="PS51257">
    <property type="entry name" value="PROKAR_LIPOPROTEIN"/>
    <property type="match status" value="1"/>
</dbReference>
<dbReference type="InterPro" id="IPR000089">
    <property type="entry name" value="Biotin_lipoyl"/>
</dbReference>